<dbReference type="PANTHER" id="PTHR43792:SF9">
    <property type="entry name" value="RIBOSOMAL-PROTEIN-ALANINE ACETYLTRANSFERASE"/>
    <property type="match status" value="1"/>
</dbReference>
<dbReference type="InterPro" id="IPR000182">
    <property type="entry name" value="GNAT_dom"/>
</dbReference>
<evidence type="ECO:0000313" key="3">
    <source>
        <dbReference type="Proteomes" id="UP000752012"/>
    </source>
</evidence>
<proteinExistence type="predicted"/>
<comment type="caution">
    <text evidence="2">The sequence shown here is derived from an EMBL/GenBank/DDBJ whole genome shotgun (WGS) entry which is preliminary data.</text>
</comment>
<dbReference type="Proteomes" id="UP000752012">
    <property type="component" value="Unassembled WGS sequence"/>
</dbReference>
<dbReference type="EMBL" id="JAATHJ010000057">
    <property type="protein sequence ID" value="NJP39399.1"/>
    <property type="molecule type" value="Genomic_DNA"/>
</dbReference>
<dbReference type="Pfam" id="PF13302">
    <property type="entry name" value="Acetyltransf_3"/>
    <property type="match status" value="1"/>
</dbReference>
<dbReference type="AlphaFoldDB" id="A0A969TYR0"/>
<dbReference type="Gene3D" id="3.40.630.30">
    <property type="match status" value="1"/>
</dbReference>
<dbReference type="GO" id="GO:0008999">
    <property type="term" value="F:protein-N-terminal-alanine acetyltransferase activity"/>
    <property type="evidence" value="ECO:0007669"/>
    <property type="project" value="TreeGrafter"/>
</dbReference>
<dbReference type="InterPro" id="IPR051531">
    <property type="entry name" value="N-acetyltransferase"/>
</dbReference>
<evidence type="ECO:0000259" key="1">
    <source>
        <dbReference type="PROSITE" id="PS51186"/>
    </source>
</evidence>
<dbReference type="PROSITE" id="PS51186">
    <property type="entry name" value="GNAT"/>
    <property type="match status" value="1"/>
</dbReference>
<feature type="domain" description="N-acetyltransferase" evidence="1">
    <location>
        <begin position="29"/>
        <end position="176"/>
    </location>
</feature>
<protein>
    <submittedName>
        <fullName evidence="2">GNAT family N-acetyltransferase</fullName>
    </submittedName>
</protein>
<keyword evidence="3" id="KW-1185">Reference proteome</keyword>
<dbReference type="GO" id="GO:0005737">
    <property type="term" value="C:cytoplasm"/>
    <property type="evidence" value="ECO:0007669"/>
    <property type="project" value="TreeGrafter"/>
</dbReference>
<sequence length="190" mass="22008">MSEFPIIETERLILRQVTNKDAGYLLKYMSNKDVTKHMGLEPFNSMDDALNEISWYQSIWEKQTGIRWGITLKGEDEVIGSCGFLNLVSKHSRAEIGIELSKNYWDKGIASEAFEAVIRYGFEQMHLQRIEALIEPSNAPSQRLAEKQGFIREGLLRSYEFTVGKFDDLYMYSILKSDLNHIQNPPYERS</sequence>
<gene>
    <name evidence="2" type="ORF">HCN83_17645</name>
</gene>
<organism evidence="2 3">
    <name type="scientific">Alkalicoccus luteus</name>
    <dbReference type="NCBI Taxonomy" id="1237094"/>
    <lineage>
        <taxon>Bacteria</taxon>
        <taxon>Bacillati</taxon>
        <taxon>Bacillota</taxon>
        <taxon>Bacilli</taxon>
        <taxon>Bacillales</taxon>
        <taxon>Bacillaceae</taxon>
        <taxon>Alkalicoccus</taxon>
    </lineage>
</organism>
<dbReference type="InterPro" id="IPR016181">
    <property type="entry name" value="Acyl_CoA_acyltransferase"/>
</dbReference>
<dbReference type="SUPFAM" id="SSF55729">
    <property type="entry name" value="Acyl-CoA N-acyltransferases (Nat)"/>
    <property type="match status" value="1"/>
</dbReference>
<name>A0A969TYR0_9BACI</name>
<dbReference type="PANTHER" id="PTHR43792">
    <property type="entry name" value="GNAT FAMILY, PUTATIVE (AFU_ORTHOLOGUE AFUA_3G00765)-RELATED-RELATED"/>
    <property type="match status" value="1"/>
</dbReference>
<dbReference type="RefSeq" id="WP_168009748.1">
    <property type="nucleotide sequence ID" value="NZ_JAATHJ010000057.1"/>
</dbReference>
<evidence type="ECO:0000313" key="2">
    <source>
        <dbReference type="EMBL" id="NJP39399.1"/>
    </source>
</evidence>
<accession>A0A969TYR0</accession>
<reference evidence="2 3" key="1">
    <citation type="submission" date="2020-03" db="EMBL/GenBank/DDBJ databases">
        <title>Assessment of the enzymatic potential of alkaline-tolerant lipase obtained from Bacillus luteus H11 (technogenic soil) for the bioremediation of saline soils contaminated with petroleum substances.</title>
        <authorList>
            <person name="Kalwasinska A."/>
        </authorList>
    </citation>
    <scope>NUCLEOTIDE SEQUENCE [LARGE SCALE GENOMIC DNA]</scope>
    <source>
        <strain evidence="2 3">H11</strain>
    </source>
</reference>